<reference evidence="2 3" key="1">
    <citation type="submission" date="2016-11" db="EMBL/GenBank/DDBJ databases">
        <title>Gramella sp. LPB0144 isolated from marine environment.</title>
        <authorList>
            <person name="Kim E."/>
            <person name="Yi H."/>
        </authorList>
    </citation>
    <scope>NUCLEOTIDE SEQUENCE [LARGE SCALE GENOMIC DNA]</scope>
    <source>
        <strain evidence="2 3">LPB0144</strain>
    </source>
</reference>
<proteinExistence type="predicted"/>
<dbReference type="STRING" id="1913577.LPB144_11615"/>
<keyword evidence="1" id="KW-0812">Transmembrane</keyword>
<keyword evidence="1" id="KW-0472">Membrane</keyword>
<dbReference type="KEGG" id="grl:LPB144_11615"/>
<organism evidence="2 3">
    <name type="scientific">Christiangramia salexigens</name>
    <dbReference type="NCBI Taxonomy" id="1913577"/>
    <lineage>
        <taxon>Bacteria</taxon>
        <taxon>Pseudomonadati</taxon>
        <taxon>Bacteroidota</taxon>
        <taxon>Flavobacteriia</taxon>
        <taxon>Flavobacteriales</taxon>
        <taxon>Flavobacteriaceae</taxon>
        <taxon>Christiangramia</taxon>
    </lineage>
</organism>
<protein>
    <submittedName>
        <fullName evidence="2">Uncharacterized protein</fullName>
    </submittedName>
</protein>
<dbReference type="Proteomes" id="UP000182510">
    <property type="component" value="Chromosome"/>
</dbReference>
<evidence type="ECO:0000313" key="3">
    <source>
        <dbReference type="Proteomes" id="UP000182510"/>
    </source>
</evidence>
<feature type="transmembrane region" description="Helical" evidence="1">
    <location>
        <begin position="33"/>
        <end position="51"/>
    </location>
</feature>
<keyword evidence="1" id="KW-1133">Transmembrane helix</keyword>
<dbReference type="EMBL" id="CP018153">
    <property type="protein sequence ID" value="APG61014.1"/>
    <property type="molecule type" value="Genomic_DNA"/>
</dbReference>
<evidence type="ECO:0000256" key="1">
    <source>
        <dbReference type="SAM" id="Phobius"/>
    </source>
</evidence>
<name>A0A1L3J7D8_9FLAO</name>
<gene>
    <name evidence="2" type="ORF">LPB144_11615</name>
</gene>
<keyword evidence="3" id="KW-1185">Reference proteome</keyword>
<dbReference type="AlphaFoldDB" id="A0A1L3J7D8"/>
<evidence type="ECO:0000313" key="2">
    <source>
        <dbReference type="EMBL" id="APG61014.1"/>
    </source>
</evidence>
<dbReference type="RefSeq" id="WP_072553703.1">
    <property type="nucleotide sequence ID" value="NZ_CP018153.1"/>
</dbReference>
<sequence>MGIEHALKLAGKFIVRGVVFKAGKKAALKGGKFGIGVASLISGGYMAYSLLEKRKKRLNEEKQNNSSGNNSEETIVV</sequence>
<accession>A0A1L3J7D8</accession>